<reference evidence="1" key="1">
    <citation type="submission" date="2018-02" db="EMBL/GenBank/DDBJ databases">
        <title>Rhizophora mucronata_Transcriptome.</title>
        <authorList>
            <person name="Meera S.P."/>
            <person name="Sreeshan A."/>
            <person name="Augustine A."/>
        </authorList>
    </citation>
    <scope>NUCLEOTIDE SEQUENCE</scope>
    <source>
        <tissue evidence="1">Leaf</tissue>
    </source>
</reference>
<accession>A0A2P2IHZ9</accession>
<protein>
    <submittedName>
        <fullName evidence="1">Uncharacterized protein</fullName>
    </submittedName>
</protein>
<proteinExistence type="predicted"/>
<organism evidence="1">
    <name type="scientific">Rhizophora mucronata</name>
    <name type="common">Asiatic mangrove</name>
    <dbReference type="NCBI Taxonomy" id="61149"/>
    <lineage>
        <taxon>Eukaryota</taxon>
        <taxon>Viridiplantae</taxon>
        <taxon>Streptophyta</taxon>
        <taxon>Embryophyta</taxon>
        <taxon>Tracheophyta</taxon>
        <taxon>Spermatophyta</taxon>
        <taxon>Magnoliopsida</taxon>
        <taxon>eudicotyledons</taxon>
        <taxon>Gunneridae</taxon>
        <taxon>Pentapetalae</taxon>
        <taxon>rosids</taxon>
        <taxon>fabids</taxon>
        <taxon>Malpighiales</taxon>
        <taxon>Rhizophoraceae</taxon>
        <taxon>Rhizophora</taxon>
    </lineage>
</organism>
<dbReference type="AlphaFoldDB" id="A0A2P2IHZ9"/>
<dbReference type="EMBL" id="GGEC01000366">
    <property type="protein sequence ID" value="MBW80849.1"/>
    <property type="molecule type" value="Transcribed_RNA"/>
</dbReference>
<sequence>MYASIDLKSNPWRKAGWQRHRTKLLAIGHQMRLYDTSPSHPKESNENIRSLHVIRVVKERVSSFCLEWQVRDAANLSPRLLTMVAVSIHQSDDFFEFIGFGTIPEPLNDLTSDVSIQTRYRWIYKLTGAGLYTTTACMCYRSPRQRKPLQELKATGLQR</sequence>
<name>A0A2P2IHZ9_RHIMU</name>
<evidence type="ECO:0000313" key="1">
    <source>
        <dbReference type="EMBL" id="MBW80849.1"/>
    </source>
</evidence>